<protein>
    <submittedName>
        <fullName evidence="2">Uncharacterized protein</fullName>
    </submittedName>
</protein>
<organism evidence="2 3">
    <name type="scientific">Alteribacillus bidgolensis</name>
    <dbReference type="NCBI Taxonomy" id="930129"/>
    <lineage>
        <taxon>Bacteria</taxon>
        <taxon>Bacillati</taxon>
        <taxon>Bacillota</taxon>
        <taxon>Bacilli</taxon>
        <taxon>Bacillales</taxon>
        <taxon>Bacillaceae</taxon>
        <taxon>Alteribacillus</taxon>
    </lineage>
</organism>
<keyword evidence="3" id="KW-1185">Reference proteome</keyword>
<gene>
    <name evidence="2" type="ORF">SAMN05216352_1481</name>
</gene>
<name>A0A1G8S9S0_9BACI</name>
<dbReference type="EMBL" id="FNDU01000048">
    <property type="protein sequence ID" value="SDJ25959.1"/>
    <property type="molecule type" value="Genomic_DNA"/>
</dbReference>
<accession>A0A1G8S9S0</accession>
<evidence type="ECO:0000313" key="2">
    <source>
        <dbReference type="EMBL" id="SDJ25959.1"/>
    </source>
</evidence>
<reference evidence="2 3" key="1">
    <citation type="submission" date="2016-10" db="EMBL/GenBank/DDBJ databases">
        <authorList>
            <person name="de Groot N.N."/>
        </authorList>
    </citation>
    <scope>NUCLEOTIDE SEQUENCE [LARGE SCALE GENOMIC DNA]</scope>
    <source>
        <strain evidence="3">P4B,CCM 7963,CECT 7998,DSM 25260,IBRC-M 10614,KCTC 13821</strain>
    </source>
</reference>
<evidence type="ECO:0000256" key="1">
    <source>
        <dbReference type="SAM" id="MobiDB-lite"/>
    </source>
</evidence>
<dbReference type="AlphaFoldDB" id="A0A1G8S9S0"/>
<feature type="region of interest" description="Disordered" evidence="1">
    <location>
        <begin position="1"/>
        <end position="21"/>
    </location>
</feature>
<proteinExistence type="predicted"/>
<dbReference type="Proteomes" id="UP000199017">
    <property type="component" value="Unassembled WGS sequence"/>
</dbReference>
<evidence type="ECO:0000313" key="3">
    <source>
        <dbReference type="Proteomes" id="UP000199017"/>
    </source>
</evidence>
<sequence length="95" mass="10976">MDPKKIAHDSMERMETAQNKEEESYRLRCNTIESVSMGKYKKRLLTYCPQHRSSPHAKRSILAMDGINVFNINTFDFHETAEYGSVRSVVGEYGD</sequence>